<organism evidence="2 3">
    <name type="scientific">Rhizobium fredii</name>
    <name type="common">Sinorhizobium fredii</name>
    <dbReference type="NCBI Taxonomy" id="380"/>
    <lineage>
        <taxon>Bacteria</taxon>
        <taxon>Pseudomonadati</taxon>
        <taxon>Pseudomonadota</taxon>
        <taxon>Alphaproteobacteria</taxon>
        <taxon>Hyphomicrobiales</taxon>
        <taxon>Rhizobiaceae</taxon>
        <taxon>Sinorhizobium/Ensifer group</taxon>
        <taxon>Sinorhizobium</taxon>
    </lineage>
</organism>
<evidence type="ECO:0000313" key="3">
    <source>
        <dbReference type="Proteomes" id="UP000220353"/>
    </source>
</evidence>
<dbReference type="AlphaFoldDB" id="A0A2A6LWH9"/>
<evidence type="ECO:0000256" key="1">
    <source>
        <dbReference type="SAM" id="MobiDB-lite"/>
    </source>
</evidence>
<proteinExistence type="predicted"/>
<feature type="region of interest" description="Disordered" evidence="1">
    <location>
        <begin position="48"/>
        <end position="67"/>
    </location>
</feature>
<dbReference type="RefSeq" id="WP_042775315.1">
    <property type="nucleotide sequence ID" value="NZ_NWTC01000011.1"/>
</dbReference>
<dbReference type="EMBL" id="NWTC01000011">
    <property type="protein sequence ID" value="PDT46901.1"/>
    <property type="molecule type" value="Genomic_DNA"/>
</dbReference>
<name>A0A2A6LWH9_RHIFR</name>
<comment type="caution">
    <text evidence="2">The sequence shown here is derived from an EMBL/GenBank/DDBJ whole genome shotgun (WGS) entry which is preliminary data.</text>
</comment>
<accession>A0A2A6LWH9</accession>
<sequence>MNAAKMRKLIEDCQRDLWEYLSSDSGISDREMIIALLFRLDGPQARDALSEESEWRPRPEDPRICERIGPARNEASLSLFLDRRAKRSARA</sequence>
<feature type="compositionally biased region" description="Basic and acidic residues" evidence="1">
    <location>
        <begin position="53"/>
        <end position="66"/>
    </location>
</feature>
<evidence type="ECO:0000313" key="2">
    <source>
        <dbReference type="EMBL" id="PDT46901.1"/>
    </source>
</evidence>
<dbReference type="Proteomes" id="UP000220353">
    <property type="component" value="Unassembled WGS sequence"/>
</dbReference>
<protein>
    <submittedName>
        <fullName evidence="2">Uncharacterized protein</fullName>
    </submittedName>
</protein>
<gene>
    <name evidence="2" type="ORF">CO661_16105</name>
</gene>
<reference evidence="2 3" key="1">
    <citation type="submission" date="2017-09" db="EMBL/GenBank/DDBJ databases">
        <title>Comparative genomics of rhizobia isolated from Phaseolus vulgaris in China.</title>
        <authorList>
            <person name="Tong W."/>
        </authorList>
    </citation>
    <scope>NUCLEOTIDE SEQUENCE [LARGE SCALE GENOMIC DNA]</scope>
    <source>
        <strain evidence="2 3">PCH1</strain>
    </source>
</reference>